<proteinExistence type="inferred from homology"/>
<dbReference type="PROSITE" id="PS01031">
    <property type="entry name" value="SHSP"/>
    <property type="match status" value="1"/>
</dbReference>
<accession>Q2V9E8</accession>
<keyword evidence="4" id="KW-0346">Stress response</keyword>
<dbReference type="CDD" id="cd06464">
    <property type="entry name" value="ACD_sHsps-like"/>
    <property type="match status" value="1"/>
</dbReference>
<sequence length="129" mass="14684">MGVGQFMAKEFIKEIGNRSREFYEFVMPPVDVYEEGSELIVVIDLAGFQKKDIHLSIYKDILSIKAKRTAEGLDFTTVHYMQRPMQVEKRIPLPISITDEENINSKATYVNGVVTLKIPLPHTSKIPVT</sequence>
<reference evidence="4" key="1">
    <citation type="submission" date="2005-11" db="EMBL/GenBank/DDBJ databases">
        <title>Single cell genomics - a new approach in prokaryotic microbiology.</title>
        <authorList>
            <person name="Kvist T."/>
            <person name="Ahring B."/>
            <person name="Lasken R."/>
            <person name="Westermann P."/>
        </authorList>
    </citation>
    <scope>NUCLEOTIDE SEQUENCE</scope>
</reference>
<dbReference type="Gene3D" id="2.60.40.790">
    <property type="match status" value="1"/>
</dbReference>
<protein>
    <submittedName>
        <fullName evidence="4">Putative small heat shock protein hsp20</fullName>
    </submittedName>
</protein>
<name>Q2V9E8_9CREN</name>
<dbReference type="InterPro" id="IPR008978">
    <property type="entry name" value="HSP20-like_chaperone"/>
</dbReference>
<dbReference type="SUPFAM" id="SSF49764">
    <property type="entry name" value="HSP20-like chaperones"/>
    <property type="match status" value="1"/>
</dbReference>
<dbReference type="Pfam" id="PF00011">
    <property type="entry name" value="HSP20"/>
    <property type="match status" value="1"/>
</dbReference>
<comment type="similarity">
    <text evidence="1 2">Belongs to the small heat shock protein (HSP20) family.</text>
</comment>
<evidence type="ECO:0000259" key="3">
    <source>
        <dbReference type="PROSITE" id="PS01031"/>
    </source>
</evidence>
<dbReference type="InterPro" id="IPR002068">
    <property type="entry name" value="A-crystallin/Hsp20_dom"/>
</dbReference>
<evidence type="ECO:0000313" key="4">
    <source>
        <dbReference type="EMBL" id="ABB88979.1"/>
    </source>
</evidence>
<feature type="domain" description="SHSP" evidence="3">
    <location>
        <begin position="21"/>
        <end position="129"/>
    </location>
</feature>
<evidence type="ECO:0000256" key="2">
    <source>
        <dbReference type="RuleBase" id="RU003616"/>
    </source>
</evidence>
<evidence type="ECO:0000256" key="1">
    <source>
        <dbReference type="PROSITE-ProRule" id="PRU00285"/>
    </source>
</evidence>
<dbReference type="NCBIfam" id="NF041799">
    <property type="entry name" value="Hsp14"/>
    <property type="match status" value="1"/>
</dbReference>
<dbReference type="EMBL" id="DQ284444">
    <property type="protein sequence ID" value="ABB88979.1"/>
    <property type="molecule type" value="Genomic_DNA"/>
</dbReference>
<organism evidence="4">
    <name type="scientific">uncultured crenarchaeote</name>
    <dbReference type="NCBI Taxonomy" id="29281"/>
    <lineage>
        <taxon>Archaea</taxon>
        <taxon>Thermoproteota</taxon>
        <taxon>environmental samples</taxon>
    </lineage>
</organism>
<dbReference type="AlphaFoldDB" id="Q2V9E8"/>